<dbReference type="InterPro" id="IPR029416">
    <property type="entry name" value="CFAP300"/>
</dbReference>
<evidence type="ECO:0000313" key="10">
    <source>
        <dbReference type="RefSeq" id="NP_001070813.3"/>
    </source>
</evidence>
<reference evidence="8 9" key="3">
    <citation type="journal article" date="2013" name="Nature">
        <title>The zebrafish reference genome sequence and its relationship to the human genome.</title>
        <authorList>
            <consortium name="Genome Reference Consortium Zebrafish"/>
            <person name="Howe K."/>
            <person name="Clark M.D."/>
            <person name="Torroja C.F."/>
            <person name="Torrance J."/>
            <person name="Berthelot C."/>
            <person name="Muffato M."/>
            <person name="Collins J.E."/>
            <person name="Humphray S."/>
            <person name="McLaren K."/>
            <person name="Matthews L."/>
            <person name="McLaren S."/>
            <person name="Sealy I."/>
            <person name="Caccamo M."/>
            <person name="Churcher C."/>
            <person name="Scott C."/>
            <person name="Barrett J.C."/>
            <person name="Koch R."/>
            <person name="Rauch G.J."/>
            <person name="White S."/>
            <person name="Chow W."/>
            <person name="Kilian B."/>
            <person name="Quintais L.T."/>
            <person name="Guerra-Assuncao J.A."/>
            <person name="Zhou Y."/>
            <person name="Gu Y."/>
            <person name="Yen J."/>
            <person name="Vogel J.H."/>
            <person name="Eyre T."/>
            <person name="Redmond S."/>
            <person name="Banerjee R."/>
            <person name="Chi J."/>
            <person name="Fu B."/>
            <person name="Langley E."/>
            <person name="Maguire S.F."/>
            <person name="Laird G.K."/>
            <person name="Lloyd D."/>
            <person name="Kenyon E."/>
            <person name="Donaldson S."/>
            <person name="Sehra H."/>
            <person name="Almeida-King J."/>
            <person name="Loveland J."/>
            <person name="Trevanion S."/>
            <person name="Jones M."/>
            <person name="Quail M."/>
            <person name="Willey D."/>
            <person name="Hunt A."/>
            <person name="Burton J."/>
            <person name="Sims S."/>
            <person name="McLay K."/>
            <person name="Plumb B."/>
            <person name="Davis J."/>
            <person name="Clee C."/>
            <person name="Oliver K."/>
            <person name="Clark R."/>
            <person name="Riddle C."/>
            <person name="Elliot D."/>
            <person name="Eliott D."/>
            <person name="Threadgold G."/>
            <person name="Harden G."/>
            <person name="Ware D."/>
            <person name="Begum S."/>
            <person name="Mortimore B."/>
            <person name="Mortimer B."/>
            <person name="Kerry G."/>
            <person name="Heath P."/>
            <person name="Phillimore B."/>
            <person name="Tracey A."/>
            <person name="Corby N."/>
            <person name="Dunn M."/>
            <person name="Johnson C."/>
            <person name="Wood J."/>
            <person name="Clark S."/>
            <person name="Pelan S."/>
            <person name="Griffiths G."/>
            <person name="Smith M."/>
            <person name="Glithero R."/>
            <person name="Howden P."/>
            <person name="Barker N."/>
            <person name="Lloyd C."/>
            <person name="Stevens C."/>
            <person name="Harley J."/>
            <person name="Holt K."/>
            <person name="Panagiotidis G."/>
            <person name="Lovell J."/>
            <person name="Beasley H."/>
            <person name="Henderson C."/>
            <person name="Gordon D."/>
            <person name="Auger K."/>
            <person name="Wright D."/>
            <person name="Collins J."/>
            <person name="Raisen C."/>
            <person name="Dyer L."/>
            <person name="Leung K."/>
            <person name="Robertson L."/>
            <person name="Ambridge K."/>
            <person name="Leongamornlert D."/>
            <person name="McGuire S."/>
            <person name="Gilderthorp R."/>
            <person name="Griffiths C."/>
            <person name="Manthravadi D."/>
            <person name="Nichol S."/>
            <person name="Barker G."/>
            <person name="Whitehead S."/>
            <person name="Kay M."/>
            <person name="Brown J."/>
            <person name="Murnane C."/>
            <person name="Gray E."/>
            <person name="Humphries M."/>
            <person name="Sycamore N."/>
            <person name="Barker D."/>
            <person name="Saunders D."/>
            <person name="Wallis J."/>
            <person name="Babbage A."/>
            <person name="Hammond S."/>
            <person name="Mashreghi-Mohammadi M."/>
            <person name="Barr L."/>
            <person name="Martin S."/>
            <person name="Wray P."/>
            <person name="Ellington A."/>
            <person name="Matthews N."/>
            <person name="Ellwood M."/>
            <person name="Woodmansey R."/>
            <person name="Clark G."/>
            <person name="Cooper J."/>
            <person name="Cooper J."/>
            <person name="Tromans A."/>
            <person name="Grafham D."/>
            <person name="Skuce C."/>
            <person name="Pandian R."/>
            <person name="Andrews R."/>
            <person name="Harrison E."/>
            <person name="Kimberley A."/>
            <person name="Garnett J."/>
            <person name="Fosker N."/>
            <person name="Hall R."/>
            <person name="Garner P."/>
            <person name="Kelly D."/>
            <person name="Bird C."/>
            <person name="Palmer S."/>
            <person name="Gehring I."/>
            <person name="Berger A."/>
            <person name="Dooley C.M."/>
            <person name="Ersan-Urun Z."/>
            <person name="Eser C."/>
            <person name="Geiger H."/>
            <person name="Geisler M."/>
            <person name="Karotki L."/>
            <person name="Kirn A."/>
            <person name="Konantz J."/>
            <person name="Konantz M."/>
            <person name="Oberlander M."/>
            <person name="Rudolph-Geiger S."/>
            <person name="Teucke M."/>
            <person name="Lanz C."/>
            <person name="Raddatz G."/>
            <person name="Osoegawa K."/>
            <person name="Zhu B."/>
            <person name="Rapp A."/>
            <person name="Widaa S."/>
            <person name="Langford C."/>
            <person name="Yang F."/>
            <person name="Schuster S.C."/>
            <person name="Carter N.P."/>
            <person name="Harrow J."/>
            <person name="Ning Z."/>
            <person name="Herrero J."/>
            <person name="Searle S.M."/>
            <person name="Enright A."/>
            <person name="Geisler R."/>
            <person name="Plasterk R.H."/>
            <person name="Lee C."/>
            <person name="Westerfield M."/>
            <person name="de Jong P.J."/>
            <person name="Zon L.I."/>
            <person name="Postlethwait J.H."/>
            <person name="Nusslein-Volhard C."/>
            <person name="Hubbard T.J."/>
            <person name="Roest Crollius H."/>
            <person name="Rogers J."/>
            <person name="Stemple D.L."/>
        </authorList>
    </citation>
    <scope>NUCLEOTIDE SEQUENCE [LARGE SCALE GENOMIC DNA]</scope>
    <source>
        <strain evidence="8">Tuebingen</strain>
    </source>
</reference>
<keyword evidence="6" id="KW-0206">Cytoskeleton</keyword>
<reference evidence="10" key="1">
    <citation type="journal article" date="2002" name="Proc. Natl. Acad. Sci. U.S.A.">
        <title>Generation and initial analysis of more than 15,000 full-length human and mouse cDNA sequences.</title>
        <authorList>
            <consortium name="Mammalian Gene Collection Program Team"/>
            <person name="Strausberg R.L."/>
            <person name="Feingold E.A."/>
            <person name="Grouse L.H."/>
            <person name="Derge J.G."/>
            <person name="Klausner R.D."/>
            <person name="Collins F.S."/>
            <person name="Wagner L."/>
            <person name="Shenmen C.M."/>
            <person name="Schuler G.D."/>
            <person name="Altschul S.F."/>
            <person name="Zeeberg B."/>
            <person name="Buetow K.H."/>
            <person name="Schaefer C.F."/>
            <person name="Bhat N.K."/>
            <person name="Hopkins R.F."/>
            <person name="Jordan H."/>
            <person name="Moore T."/>
            <person name="Max S.I."/>
            <person name="Wang J."/>
            <person name="Hsieh F."/>
            <person name="Diatchenko L."/>
            <person name="Marusina K."/>
            <person name="Farmer A.A."/>
            <person name="Rubin G.M."/>
            <person name="Hong L."/>
            <person name="Stapleton M."/>
            <person name="Soares M.B."/>
            <person name="Bonaldo M.F."/>
            <person name="Casavant T.L."/>
            <person name="Scheetz T.E."/>
            <person name="Brownstein M.J."/>
            <person name="Usdin T.B."/>
            <person name="Toshiyuki S."/>
            <person name="Carninci P."/>
            <person name="Prange C."/>
            <person name="Raha S.S."/>
            <person name="Loquellano N.A."/>
            <person name="Peters G.J."/>
            <person name="Abramson R.D."/>
            <person name="Mullahy S.J."/>
            <person name="Bosak S.A."/>
            <person name="McEwan P.J."/>
            <person name="McKernan K.J."/>
            <person name="Malek J.A."/>
            <person name="Gunaratne P.H."/>
            <person name="Richards S."/>
            <person name="Worley K.C."/>
            <person name="Hale S."/>
            <person name="Garcia A.M."/>
            <person name="Gay L.J."/>
            <person name="Hulyk S.W."/>
            <person name="Villalon D.K."/>
            <person name="Muzny D.M."/>
            <person name="Sodergren E.J."/>
            <person name="Lu X."/>
            <person name="Gibbs R.A."/>
            <person name="Fahey J."/>
            <person name="Helton E."/>
            <person name="Ketteman M."/>
            <person name="Madan A."/>
            <person name="Rodrigues S."/>
            <person name="Sanchez A."/>
            <person name="Whiting M."/>
            <person name="Madan A."/>
            <person name="Young A.C."/>
            <person name="Shevchenko Y."/>
            <person name="Bouffard G.G."/>
            <person name="Blakesley R.W."/>
            <person name="Touchman J.W."/>
            <person name="Green E.D."/>
            <person name="Dickson M.C."/>
            <person name="Rodriguez A.C."/>
            <person name="Grimwood J."/>
            <person name="Schmutz J."/>
            <person name="Myers R.M."/>
            <person name="Butterfield Y.S."/>
            <person name="Krzywinski M.I."/>
            <person name="Skalska U."/>
            <person name="Smailus D.E."/>
            <person name="Schnerch A."/>
            <person name="Schein J.E."/>
            <person name="Jones S.J."/>
            <person name="Marra M.A."/>
        </authorList>
    </citation>
    <scope>NUCLEOTIDE SEQUENCE</scope>
    <source>
        <strain evidence="10">Tuebingen</strain>
    </source>
</reference>
<evidence type="ECO:0000256" key="5">
    <source>
        <dbReference type="ARBA" id="ARBA00022490"/>
    </source>
</evidence>
<keyword evidence="10" id="KW-0969">Cilium</keyword>
<dbReference type="RefSeq" id="NP_001070813.3">
    <property type="nucleotide sequence ID" value="NM_001077345.3"/>
</dbReference>
<comment type="subcellular location">
    <subcellularLocation>
        <location evidence="2">Cytoplasm</location>
        <location evidence="2">Cytoskeleton</location>
        <location evidence="2">Cilium axoneme</location>
    </subcellularLocation>
</comment>
<dbReference type="Proteomes" id="UP000000437">
    <property type="component" value="Chromosome 21"/>
</dbReference>
<evidence type="ECO:0000256" key="2">
    <source>
        <dbReference type="ARBA" id="ARBA00004430"/>
    </source>
</evidence>
<dbReference type="eggNOG" id="ENOG502QUFH">
    <property type="taxonomic scope" value="Eukaryota"/>
</dbReference>
<dbReference type="EMBL" id="CU695000">
    <property type="status" value="NOT_ANNOTATED_CDS"/>
    <property type="molecule type" value="Genomic_DNA"/>
</dbReference>
<dbReference type="OMA" id="FYHCYGV"/>
<evidence type="ECO:0000313" key="11">
    <source>
        <dbReference type="ZFIN" id="ZDB-GENE-040724-203"/>
    </source>
</evidence>
<name>I3ITQ2_DANRE</name>
<dbReference type="OrthoDB" id="10259249at2759"/>
<keyword evidence="5" id="KW-0963">Cytoplasm</keyword>
<reference evidence="8" key="2">
    <citation type="submission" date="2012-05" db="UniProtKB">
        <authorList>
            <consortium name="Ensembl"/>
        </authorList>
    </citation>
    <scope>IDENTIFICATION</scope>
    <source>
        <strain evidence="8">Tuebingen</strain>
    </source>
</reference>
<proteinExistence type="inferred from homology"/>
<keyword evidence="10" id="KW-0282">Flagellum</keyword>
<dbReference type="AlphaFoldDB" id="I3ITQ2"/>
<evidence type="ECO:0000256" key="3">
    <source>
        <dbReference type="ARBA" id="ARBA00009205"/>
    </source>
</evidence>
<dbReference type="PANTHER" id="PTHR31078">
    <property type="entry name" value="CILIA- AND FLAGELLA-ASSOCIATED PROTEIN 300"/>
    <property type="match status" value="1"/>
</dbReference>
<reference evidence="10" key="4">
    <citation type="submission" date="2025-04" db="UniProtKB">
        <authorList>
            <consortium name="RefSeq"/>
        </authorList>
    </citation>
    <scope>IDENTIFICATION</scope>
    <source>
        <strain evidence="10">Tuebingen</strain>
    </source>
</reference>
<dbReference type="STRING" id="7955.ENSDARP00000126325"/>
<dbReference type="PANTHER" id="PTHR31078:SF1">
    <property type="entry name" value="CILIA- AND FLAGELLA-ASSOCIATED PROTEIN 300"/>
    <property type="match status" value="1"/>
</dbReference>
<evidence type="ECO:0000313" key="9">
    <source>
        <dbReference type="Proteomes" id="UP000000437"/>
    </source>
</evidence>
<dbReference type="AGR" id="ZFIN:ZDB-GENE-040724-203"/>
<dbReference type="GeneID" id="497149"/>
<comment type="similarity">
    <text evidence="3">Belongs to the CFAP300 family.</text>
</comment>
<dbReference type="GO" id="GO:0005930">
    <property type="term" value="C:axoneme"/>
    <property type="evidence" value="ECO:0007669"/>
    <property type="project" value="UniProtKB-SubCell"/>
</dbReference>
<dbReference type="HOGENOM" id="CLU_068703_0_0_1"/>
<accession>A0A8M1NA87</accession>
<dbReference type="Ensembl" id="ENSDART00000151109.2">
    <property type="protein sequence ID" value="ENSDARP00000126325.1"/>
    <property type="gene ID" value="ENSDARG00000000349.8"/>
</dbReference>
<dbReference type="PaxDb" id="7955-ENSDARP00000126325"/>
<organism evidence="8">
    <name type="scientific">Danio rerio</name>
    <name type="common">Zebrafish</name>
    <name type="synonym">Brachydanio rerio</name>
    <dbReference type="NCBI Taxonomy" id="7955"/>
    <lineage>
        <taxon>Eukaryota</taxon>
        <taxon>Metazoa</taxon>
        <taxon>Chordata</taxon>
        <taxon>Craniata</taxon>
        <taxon>Vertebrata</taxon>
        <taxon>Euteleostomi</taxon>
        <taxon>Actinopterygii</taxon>
        <taxon>Neopterygii</taxon>
        <taxon>Teleostei</taxon>
        <taxon>Ostariophysi</taxon>
        <taxon>Cypriniformes</taxon>
        <taxon>Danionidae</taxon>
        <taxon>Danioninae</taxon>
        <taxon>Danio</taxon>
    </lineage>
</organism>
<protein>
    <recommendedName>
        <fullName evidence="4">Cilia- and flagella-associated protein 300</fullName>
    </recommendedName>
</protein>
<dbReference type="Pfam" id="PF14926">
    <property type="entry name" value="CFAP300"/>
    <property type="match status" value="1"/>
</dbReference>
<sequence>MVTTTIGIMAEEKLSFEQTFNFNLLSTKSFNFQEDPKTSRLLMKWSMLGRITAQAFNFDQSFQPYRSNDFAWNFFQDPCVKHNLNVLDPTGSWTRLGDITHVNVEVVPCTKVSVDIFDPIYSNGILRPSGHIVKCYHEIYPDFDELRMLLLEADSEYHHIISPSDRQEFLFRLFKHMVLGGELCQYEDVIDPYIETVKIMYKDLVSVQKDTDTKEINVVTTVLKVSAYDHSGLCYPSATENKQTFAYLCIDPCKRHVYVLFHSFGIGDFSGN</sequence>
<evidence type="ECO:0000313" key="8">
    <source>
        <dbReference type="Ensembl" id="ENSDARP00000126325"/>
    </source>
</evidence>
<dbReference type="GeneTree" id="ENSGT00510000047559"/>
<evidence type="ECO:0000256" key="1">
    <source>
        <dbReference type="ARBA" id="ARBA00002404"/>
    </source>
</evidence>
<evidence type="ECO:0000256" key="4">
    <source>
        <dbReference type="ARBA" id="ARBA00022174"/>
    </source>
</evidence>
<gene>
    <name evidence="8 10 11" type="primary">cfap300</name>
    <name evidence="10" type="synonym">bZ1P14.7</name>
    <name evidence="10" type="synonym">si:rp71-1p14.7</name>
    <name evidence="10" type="synonym">zgc:153619</name>
</gene>
<evidence type="ECO:0000256" key="6">
    <source>
        <dbReference type="ARBA" id="ARBA00023212"/>
    </source>
</evidence>
<accession>I3ITQ2</accession>
<dbReference type="CTD" id="85016"/>
<keyword evidence="9" id="KW-1185">Reference proteome</keyword>
<evidence type="ECO:0000256" key="7">
    <source>
        <dbReference type="ARBA" id="ARBA00023273"/>
    </source>
</evidence>
<dbReference type="Bgee" id="ENSDARG00000000349">
    <property type="expression patterns" value="Expressed in testis and 7 other cell types or tissues"/>
</dbReference>
<dbReference type="KEGG" id="dre:497149"/>
<keyword evidence="7" id="KW-0966">Cell projection</keyword>
<dbReference type="ZFIN" id="ZDB-GENE-040724-203">
    <property type="gene designation" value="cfap300"/>
</dbReference>
<comment type="function">
    <text evidence="1">Cilium- and flagellum-specific protein that plays a role in axonemal structure organization and motility. May play a role in outer and inner dynein arm assembly.</text>
</comment>